<comment type="caution">
    <text evidence="1">The sequence shown here is derived from an EMBL/GenBank/DDBJ whole genome shotgun (WGS) entry which is preliminary data.</text>
</comment>
<reference evidence="1 2" key="1">
    <citation type="submission" date="2023-11" db="EMBL/GenBank/DDBJ databases">
        <title>Paucibacter sp. nov., isolated from fresh soil in Korea.</title>
        <authorList>
            <person name="Le N.T.T."/>
        </authorList>
    </citation>
    <scope>NUCLEOTIDE SEQUENCE [LARGE SCALE GENOMIC DNA]</scope>
    <source>
        <strain evidence="1 2">R3-3</strain>
    </source>
</reference>
<evidence type="ECO:0000313" key="2">
    <source>
        <dbReference type="Proteomes" id="UP001285263"/>
    </source>
</evidence>
<gene>
    <name evidence="1" type="ORF">SNE35_02725</name>
</gene>
<name>A0ABU5DE25_9BURK</name>
<evidence type="ECO:0008006" key="3">
    <source>
        <dbReference type="Google" id="ProtNLM"/>
    </source>
</evidence>
<dbReference type="Proteomes" id="UP001285263">
    <property type="component" value="Unassembled WGS sequence"/>
</dbReference>
<organism evidence="1 2">
    <name type="scientific">Roseateles agri</name>
    <dbReference type="NCBI Taxonomy" id="3098619"/>
    <lineage>
        <taxon>Bacteria</taxon>
        <taxon>Pseudomonadati</taxon>
        <taxon>Pseudomonadota</taxon>
        <taxon>Betaproteobacteria</taxon>
        <taxon>Burkholderiales</taxon>
        <taxon>Sphaerotilaceae</taxon>
        <taxon>Roseateles</taxon>
    </lineage>
</organism>
<sequence>MFLMVNAMALEQTSKVYRCERAGRVEYTDAPCLNAKEIDVTPTKGAETYSGANLKSPAAMREKSRDQLVEAVRPLTGLDQKGFEVFERRRRLTATAQQDCKVLDRDLPKLELTQRETKGKEGDAAAEAVYQARLRFKILGC</sequence>
<dbReference type="RefSeq" id="WP_320421280.1">
    <property type="nucleotide sequence ID" value="NZ_JAXCLA010000001.1"/>
</dbReference>
<evidence type="ECO:0000313" key="1">
    <source>
        <dbReference type="EMBL" id="MDY0743397.1"/>
    </source>
</evidence>
<keyword evidence="2" id="KW-1185">Reference proteome</keyword>
<dbReference type="EMBL" id="JAXCLA010000001">
    <property type="protein sequence ID" value="MDY0743397.1"/>
    <property type="molecule type" value="Genomic_DNA"/>
</dbReference>
<proteinExistence type="predicted"/>
<protein>
    <recommendedName>
        <fullName evidence="3">DUF4124 domain-containing protein</fullName>
    </recommendedName>
</protein>
<accession>A0ABU5DE25</accession>